<feature type="signal peptide" evidence="1">
    <location>
        <begin position="1"/>
        <end position="23"/>
    </location>
</feature>
<sequence>MHKKLIALCLVCSVVGSSTIAFATTNTNSTLNNKTSIQDTTSTTTAVTPIKTNTLSQSSIDKVDKYIVVENNKFV</sequence>
<organism evidence="2 3">
    <name type="scientific">Clostridium frigoriphilum</name>
    <dbReference type="NCBI Taxonomy" id="443253"/>
    <lineage>
        <taxon>Bacteria</taxon>
        <taxon>Bacillati</taxon>
        <taxon>Bacillota</taxon>
        <taxon>Clostridia</taxon>
        <taxon>Eubacteriales</taxon>
        <taxon>Clostridiaceae</taxon>
        <taxon>Clostridium</taxon>
    </lineage>
</organism>
<proteinExistence type="predicted"/>
<keyword evidence="1" id="KW-0732">Signal</keyword>
<dbReference type="Proteomes" id="UP001498469">
    <property type="component" value="Unassembled WGS sequence"/>
</dbReference>
<dbReference type="RefSeq" id="WP_216255981.1">
    <property type="nucleotide sequence ID" value="NZ_JAZHFS010000061.1"/>
</dbReference>
<evidence type="ECO:0000256" key="1">
    <source>
        <dbReference type="SAM" id="SignalP"/>
    </source>
</evidence>
<gene>
    <name evidence="2" type="ORF">SJI18_24335</name>
</gene>
<evidence type="ECO:0000313" key="2">
    <source>
        <dbReference type="EMBL" id="MEF2115401.1"/>
    </source>
</evidence>
<feature type="chain" id="PRO_5046906264" evidence="1">
    <location>
        <begin position="24"/>
        <end position="75"/>
    </location>
</feature>
<keyword evidence="3" id="KW-1185">Reference proteome</keyword>
<name>A0ABU7UWV1_9CLOT</name>
<accession>A0ABU7UWV1</accession>
<comment type="caution">
    <text evidence="2">The sequence shown here is derived from an EMBL/GenBank/DDBJ whole genome shotgun (WGS) entry which is preliminary data.</text>
</comment>
<reference evidence="2 3" key="1">
    <citation type="submission" date="2023-11" db="EMBL/GenBank/DDBJ databases">
        <title>Draft genome sequence of a psychrophilic Clostridium strain from permafrost water brine.</title>
        <authorList>
            <person name="Shcherbakova V.A."/>
            <person name="Trubitsyn V.E."/>
            <person name="Zakharyuk A.G."/>
        </authorList>
    </citation>
    <scope>NUCLEOTIDE SEQUENCE [LARGE SCALE GENOMIC DNA]</scope>
    <source>
        <strain evidence="2 3">14F</strain>
    </source>
</reference>
<evidence type="ECO:0000313" key="3">
    <source>
        <dbReference type="Proteomes" id="UP001498469"/>
    </source>
</evidence>
<dbReference type="EMBL" id="JAZHFS010000061">
    <property type="protein sequence ID" value="MEF2115401.1"/>
    <property type="molecule type" value="Genomic_DNA"/>
</dbReference>
<protein>
    <submittedName>
        <fullName evidence="2">Uncharacterized protein</fullName>
    </submittedName>
</protein>